<organism evidence="1 2">
    <name type="scientific">Marvinbryantia formatexigens DSM 14469</name>
    <dbReference type="NCBI Taxonomy" id="478749"/>
    <lineage>
        <taxon>Bacteria</taxon>
        <taxon>Bacillati</taxon>
        <taxon>Bacillota</taxon>
        <taxon>Clostridia</taxon>
        <taxon>Lachnospirales</taxon>
        <taxon>Lachnospiraceae</taxon>
        <taxon>Marvinbryantia</taxon>
    </lineage>
</organism>
<keyword evidence="2" id="KW-1185">Reference proteome</keyword>
<gene>
    <name evidence="1" type="ORF">BRYFOR_07071</name>
</gene>
<dbReference type="Proteomes" id="UP000005561">
    <property type="component" value="Unassembled WGS sequence"/>
</dbReference>
<accession>C6LEM1</accession>
<protein>
    <submittedName>
        <fullName evidence="1">Uncharacterized protein</fullName>
    </submittedName>
</protein>
<evidence type="ECO:0000313" key="2">
    <source>
        <dbReference type="Proteomes" id="UP000005561"/>
    </source>
</evidence>
<dbReference type="AlphaFoldDB" id="C6LEM1"/>
<reference evidence="1" key="1">
    <citation type="submission" date="2009-07" db="EMBL/GenBank/DDBJ databases">
        <authorList>
            <person name="Weinstock G."/>
            <person name="Sodergren E."/>
            <person name="Clifton S."/>
            <person name="Fulton L."/>
            <person name="Fulton B."/>
            <person name="Courtney L."/>
            <person name="Fronick C."/>
            <person name="Harrison M."/>
            <person name="Strong C."/>
            <person name="Farmer C."/>
            <person name="Delahaunty K."/>
            <person name="Markovic C."/>
            <person name="Hall O."/>
            <person name="Minx P."/>
            <person name="Tomlinson C."/>
            <person name="Mitreva M."/>
            <person name="Nelson J."/>
            <person name="Hou S."/>
            <person name="Wollam A."/>
            <person name="Pepin K.H."/>
            <person name="Johnson M."/>
            <person name="Bhonagiri V."/>
            <person name="Nash W.E."/>
            <person name="Warren W."/>
            <person name="Chinwalla A."/>
            <person name="Mardis E.R."/>
            <person name="Wilson R.K."/>
        </authorList>
    </citation>
    <scope>NUCLEOTIDE SEQUENCE [LARGE SCALE GENOMIC DNA]</scope>
    <source>
        <strain evidence="1">DSM 14469</strain>
    </source>
</reference>
<comment type="caution">
    <text evidence="1">The sequence shown here is derived from an EMBL/GenBank/DDBJ whole genome shotgun (WGS) entry which is preliminary data.</text>
</comment>
<evidence type="ECO:0000313" key="1">
    <source>
        <dbReference type="EMBL" id="EET61004.1"/>
    </source>
</evidence>
<sequence length="52" mass="5579">MIVPFLISISDAFILASLSDTPLTKKKKVLTKLSEPSHAGLALRRGGCLRLA</sequence>
<dbReference type="EMBL" id="ACCL02000008">
    <property type="protein sequence ID" value="EET61004.1"/>
    <property type="molecule type" value="Genomic_DNA"/>
</dbReference>
<name>C6LEM1_9FIRM</name>
<proteinExistence type="predicted"/>